<dbReference type="Pfam" id="PF14420">
    <property type="entry name" value="Clr5"/>
    <property type="match status" value="1"/>
</dbReference>
<dbReference type="OrthoDB" id="5308957at2759"/>
<accession>A0A9P9FQ58</accession>
<dbReference type="EMBL" id="JAGMUV010000002">
    <property type="protein sequence ID" value="KAH7169920.1"/>
    <property type="molecule type" value="Genomic_DNA"/>
</dbReference>
<name>A0A9P9FQ58_9HYPO</name>
<keyword evidence="3" id="KW-1185">Reference proteome</keyword>
<evidence type="ECO:0000313" key="2">
    <source>
        <dbReference type="EMBL" id="KAH7169920.1"/>
    </source>
</evidence>
<reference evidence="2" key="1">
    <citation type="journal article" date="2021" name="Nat. Commun.">
        <title>Genetic determinants of endophytism in the Arabidopsis root mycobiome.</title>
        <authorList>
            <person name="Mesny F."/>
            <person name="Miyauchi S."/>
            <person name="Thiergart T."/>
            <person name="Pickel B."/>
            <person name="Atanasova L."/>
            <person name="Karlsson M."/>
            <person name="Huettel B."/>
            <person name="Barry K.W."/>
            <person name="Haridas S."/>
            <person name="Chen C."/>
            <person name="Bauer D."/>
            <person name="Andreopoulos W."/>
            <person name="Pangilinan J."/>
            <person name="LaButti K."/>
            <person name="Riley R."/>
            <person name="Lipzen A."/>
            <person name="Clum A."/>
            <person name="Drula E."/>
            <person name="Henrissat B."/>
            <person name="Kohler A."/>
            <person name="Grigoriev I.V."/>
            <person name="Martin F.M."/>
            <person name="Hacquard S."/>
        </authorList>
    </citation>
    <scope>NUCLEOTIDE SEQUENCE</scope>
    <source>
        <strain evidence="2">MPI-CAGE-AT-0147</strain>
    </source>
</reference>
<evidence type="ECO:0000313" key="3">
    <source>
        <dbReference type="Proteomes" id="UP000738349"/>
    </source>
</evidence>
<dbReference type="AlphaFoldDB" id="A0A9P9FQ58"/>
<dbReference type="PANTHER" id="PTHR38788">
    <property type="entry name" value="CLR5 DOMAIN-CONTAINING PROTEIN"/>
    <property type="match status" value="1"/>
</dbReference>
<dbReference type="InterPro" id="IPR025676">
    <property type="entry name" value="Clr5_dom"/>
</dbReference>
<organism evidence="2 3">
    <name type="scientific">Dactylonectria macrodidyma</name>
    <dbReference type="NCBI Taxonomy" id="307937"/>
    <lineage>
        <taxon>Eukaryota</taxon>
        <taxon>Fungi</taxon>
        <taxon>Dikarya</taxon>
        <taxon>Ascomycota</taxon>
        <taxon>Pezizomycotina</taxon>
        <taxon>Sordariomycetes</taxon>
        <taxon>Hypocreomycetidae</taxon>
        <taxon>Hypocreales</taxon>
        <taxon>Nectriaceae</taxon>
        <taxon>Dactylonectria</taxon>
    </lineage>
</organism>
<protein>
    <submittedName>
        <fullName evidence="2">Clr5 domain-containing protein</fullName>
    </submittedName>
</protein>
<feature type="domain" description="Clr5" evidence="1">
    <location>
        <begin position="8"/>
        <end position="60"/>
    </location>
</feature>
<evidence type="ECO:0000259" key="1">
    <source>
        <dbReference type="Pfam" id="PF14420"/>
    </source>
</evidence>
<comment type="caution">
    <text evidence="2">The sequence shown here is derived from an EMBL/GenBank/DDBJ whole genome shotgun (WGS) entry which is preliminary data.</text>
</comment>
<gene>
    <name evidence="2" type="ORF">EDB81DRAFT_774081</name>
</gene>
<proteinExistence type="predicted"/>
<sequence>MSANVHTEEEWARLQPHIKKLYSDEAKSLKEVMEVMERVHDFYATPRMYKHRLQKWGLEKKYKEKEVVYMSLLKQQRAAHGKRSVFFIRGKEVDWGQIEKYLNRRPDLQTKIKAGMLRMSSDSFDIVCRSPSPDPILHASDTLQYTDELLRLLDGYYASSLNETRSGNCTDQVRDLSAAIRCFRRLDQARTMILANMLEPGFLALNKSLDDLKFVVRDQDATLIFYLCDVVTIFDQRHTLLVVELLRHTYGILLITFGESHPLVWLLRRLIRLSENDRYEVIATVVKAAVDKSEHLDVDGRVVERLKCHYFLLLDHMASKGIKTTASFPELDAASMDAVSVAYLGRFADRLVHNCEFEDAERKSDLMLPWLENAANRQHPAWPDLQLFHLHVKAHGAFTRGDYKVGEAWLASVEQHAGRYFPNM</sequence>
<dbReference type="PANTHER" id="PTHR38788:SF3">
    <property type="entry name" value="CLR5 DOMAIN-CONTAINING PROTEIN"/>
    <property type="match status" value="1"/>
</dbReference>
<dbReference type="Proteomes" id="UP000738349">
    <property type="component" value="Unassembled WGS sequence"/>
</dbReference>